<reference evidence="3" key="1">
    <citation type="journal article" date="2014" name="Int. J. Syst. Evol. Microbiol.">
        <title>Complete genome sequence of Corynebacterium casei LMG S-19264T (=DSM 44701T), isolated from a smear-ripened cheese.</title>
        <authorList>
            <consortium name="US DOE Joint Genome Institute (JGI-PGF)"/>
            <person name="Walter F."/>
            <person name="Albersmeier A."/>
            <person name="Kalinowski J."/>
            <person name="Ruckert C."/>
        </authorList>
    </citation>
    <scope>NUCLEOTIDE SEQUENCE</scope>
    <source>
        <strain evidence="3">NBRC 110023</strain>
    </source>
</reference>
<dbReference type="RefSeq" id="WP_284216527.1">
    <property type="nucleotide sequence ID" value="NZ_BSOT01000005.1"/>
</dbReference>
<sequence>MSALWLTLLVILVLGIIVGNILLLRDSKDFKIPKGFKPRPDSDYDGGDGDYNDGHKKIEKNDSQDDK</sequence>
<keyword evidence="2" id="KW-1133">Transmembrane helix</keyword>
<organism evidence="3 4">
    <name type="scientific">Agaribacter marinus</name>
    <dbReference type="NCBI Taxonomy" id="1431249"/>
    <lineage>
        <taxon>Bacteria</taxon>
        <taxon>Pseudomonadati</taxon>
        <taxon>Pseudomonadota</taxon>
        <taxon>Gammaproteobacteria</taxon>
        <taxon>Alteromonadales</taxon>
        <taxon>Alteromonadaceae</taxon>
        <taxon>Agaribacter</taxon>
    </lineage>
</organism>
<dbReference type="Proteomes" id="UP001156601">
    <property type="component" value="Unassembled WGS sequence"/>
</dbReference>
<accession>A0AA37SUQ6</accession>
<keyword evidence="2" id="KW-0812">Transmembrane</keyword>
<feature type="transmembrane region" description="Helical" evidence="2">
    <location>
        <begin position="6"/>
        <end position="24"/>
    </location>
</feature>
<comment type="caution">
    <text evidence="3">The sequence shown here is derived from an EMBL/GenBank/DDBJ whole genome shotgun (WGS) entry which is preliminary data.</text>
</comment>
<dbReference type="Pfam" id="PF11446">
    <property type="entry name" value="DUF2897"/>
    <property type="match status" value="1"/>
</dbReference>
<keyword evidence="2" id="KW-0472">Membrane</keyword>
<evidence type="ECO:0000313" key="3">
    <source>
        <dbReference type="EMBL" id="GLR70221.1"/>
    </source>
</evidence>
<evidence type="ECO:0000313" key="4">
    <source>
        <dbReference type="Proteomes" id="UP001156601"/>
    </source>
</evidence>
<protein>
    <recommendedName>
        <fullName evidence="5">DUF2897 domain-containing protein</fullName>
    </recommendedName>
</protein>
<reference evidence="3" key="2">
    <citation type="submission" date="2023-01" db="EMBL/GenBank/DDBJ databases">
        <title>Draft genome sequence of Agaribacter marinus strain NBRC 110023.</title>
        <authorList>
            <person name="Sun Q."/>
            <person name="Mori K."/>
        </authorList>
    </citation>
    <scope>NUCLEOTIDE SEQUENCE</scope>
    <source>
        <strain evidence="3">NBRC 110023</strain>
    </source>
</reference>
<feature type="compositionally biased region" description="Basic and acidic residues" evidence="1">
    <location>
        <begin position="52"/>
        <end position="67"/>
    </location>
</feature>
<evidence type="ECO:0000256" key="1">
    <source>
        <dbReference type="SAM" id="MobiDB-lite"/>
    </source>
</evidence>
<feature type="region of interest" description="Disordered" evidence="1">
    <location>
        <begin position="31"/>
        <end position="67"/>
    </location>
</feature>
<name>A0AA37SUQ6_9ALTE</name>
<proteinExistence type="predicted"/>
<dbReference type="AlphaFoldDB" id="A0AA37SUQ6"/>
<evidence type="ECO:0008006" key="5">
    <source>
        <dbReference type="Google" id="ProtNLM"/>
    </source>
</evidence>
<feature type="compositionally biased region" description="Basic and acidic residues" evidence="1">
    <location>
        <begin position="31"/>
        <end position="42"/>
    </location>
</feature>
<gene>
    <name evidence="3" type="ORF">GCM10007852_11290</name>
</gene>
<keyword evidence="4" id="KW-1185">Reference proteome</keyword>
<dbReference type="InterPro" id="IPR021550">
    <property type="entry name" value="DUF2897"/>
</dbReference>
<evidence type="ECO:0000256" key="2">
    <source>
        <dbReference type="SAM" id="Phobius"/>
    </source>
</evidence>
<dbReference type="EMBL" id="BSOT01000005">
    <property type="protein sequence ID" value="GLR70221.1"/>
    <property type="molecule type" value="Genomic_DNA"/>
</dbReference>